<dbReference type="PANTHER" id="PTHR36697">
    <property type="entry name" value="S-ADENOSYLMETHIONINE SYNTHASE"/>
    <property type="match status" value="1"/>
</dbReference>
<dbReference type="Pfam" id="PF01941">
    <property type="entry name" value="AdoMet_Synthase"/>
    <property type="match status" value="1"/>
</dbReference>
<dbReference type="Gene3D" id="3.30.300.10">
    <property type="match status" value="1"/>
</dbReference>
<reference evidence="1 2" key="1">
    <citation type="submission" date="2020-03" db="EMBL/GenBank/DDBJ databases">
        <title>Genome sequence of strain Massilia sp. TW-1.</title>
        <authorList>
            <person name="Chaudhary D.K."/>
        </authorList>
    </citation>
    <scope>NUCLEOTIDE SEQUENCE [LARGE SCALE GENOMIC DNA]</scope>
    <source>
        <strain evidence="1 2">TW-1</strain>
    </source>
</reference>
<dbReference type="PANTHER" id="PTHR36697:SF1">
    <property type="entry name" value="S-ADENOSYLMETHIONINE SYNTHASE"/>
    <property type="match status" value="1"/>
</dbReference>
<comment type="caution">
    <text evidence="1">The sequence shown here is derived from an EMBL/GenBank/DDBJ whole genome shotgun (WGS) entry which is preliminary data.</text>
</comment>
<evidence type="ECO:0000313" key="2">
    <source>
        <dbReference type="Proteomes" id="UP000716322"/>
    </source>
</evidence>
<name>A0ABX0PIA4_9BURK</name>
<organism evidence="1 2">
    <name type="scientific">Telluria antibiotica</name>
    <dbReference type="NCBI Taxonomy" id="2717319"/>
    <lineage>
        <taxon>Bacteria</taxon>
        <taxon>Pseudomonadati</taxon>
        <taxon>Pseudomonadota</taxon>
        <taxon>Betaproteobacteria</taxon>
        <taxon>Burkholderiales</taxon>
        <taxon>Oxalobacteraceae</taxon>
        <taxon>Telluria group</taxon>
        <taxon>Telluria</taxon>
    </lineage>
</organism>
<evidence type="ECO:0000313" key="1">
    <source>
        <dbReference type="EMBL" id="NIA56169.1"/>
    </source>
</evidence>
<accession>A0ABX0PIA4</accession>
<dbReference type="InterPro" id="IPR042544">
    <property type="entry name" value="AdoMet_synthase_3"/>
</dbReference>
<dbReference type="InterPro" id="IPR027790">
    <property type="entry name" value="AdoMet_synthase_2_family"/>
</dbReference>
<keyword evidence="1" id="KW-0808">Transferase</keyword>
<dbReference type="GO" id="GO:0004478">
    <property type="term" value="F:methionine adenosyltransferase activity"/>
    <property type="evidence" value="ECO:0007669"/>
    <property type="project" value="UniProtKB-EC"/>
</dbReference>
<dbReference type="Proteomes" id="UP000716322">
    <property type="component" value="Unassembled WGS sequence"/>
</dbReference>
<dbReference type="NCBIfam" id="NF003366">
    <property type="entry name" value="PRK04439.1-5"/>
    <property type="match status" value="1"/>
</dbReference>
<sequence>MTFIVSYTADPVEARRTELCEHKGDGHPDSLCDGAADAVSQALCGAYLRAYGEVRHHNVDKALLIGGRSRPRFGGGVVDAPMRLIIAGCADPLPAPDDVVALARAAAHAYLERTLRHVTRRVPIEVAIRVGASQLRGTVAPSAGIPVANDTSFGAGHAPYSRLEEAVLDLSSLLRSADFRRAYPCAGDDFKVMGRRIDETIAVTIALAFVGREVAGVKEYFAQKSAMAQWLARRITFDCAIRINTLDAADATDESGIYLTVTGTSAEHGDDGQVGRGNRVNRLITPARTMSLEAAAGKNPVSHVGKLYNVLSLQMARALVNEVAELRDVEVQLLSAIGQPVNSPLLVALRCALRDGCAMPLDEARLQHIVEARLADIPALSLRLARGEVRVF</sequence>
<dbReference type="RefSeq" id="WP_166861758.1">
    <property type="nucleotide sequence ID" value="NZ_JAAQOM010000013.1"/>
</dbReference>
<protein>
    <submittedName>
        <fullName evidence="1">Methionine adenosyltransferase</fullName>
        <ecNumber evidence="1">2.5.1.6</ecNumber>
    </submittedName>
</protein>
<dbReference type="Gene3D" id="3.30.300.280">
    <property type="entry name" value="S-adenosylmethionine synthetase, C-terminal domain"/>
    <property type="match status" value="2"/>
</dbReference>
<dbReference type="EMBL" id="JAAQOM010000013">
    <property type="protein sequence ID" value="NIA56169.1"/>
    <property type="molecule type" value="Genomic_DNA"/>
</dbReference>
<keyword evidence="2" id="KW-1185">Reference proteome</keyword>
<gene>
    <name evidence="1" type="ORF">HAV22_21280</name>
</gene>
<proteinExistence type="predicted"/>
<dbReference type="EC" id="2.5.1.6" evidence="1"/>